<evidence type="ECO:0000256" key="6">
    <source>
        <dbReference type="ARBA" id="ARBA00022777"/>
    </source>
</evidence>
<evidence type="ECO:0000313" key="14">
    <source>
        <dbReference type="Proteomes" id="UP001144280"/>
    </source>
</evidence>
<feature type="domain" description="Signal transduction histidine kinase subgroup 3 dimerisation and phosphoacceptor" evidence="11">
    <location>
        <begin position="207"/>
        <end position="272"/>
    </location>
</feature>
<keyword evidence="9" id="KW-0812">Transmembrane</keyword>
<feature type="transmembrane region" description="Helical" evidence="9">
    <location>
        <begin position="27"/>
        <end position="44"/>
    </location>
</feature>
<name>A0ABQ5R3F4_9ACTN</name>
<feature type="transmembrane region" description="Helical" evidence="9">
    <location>
        <begin position="130"/>
        <end position="151"/>
    </location>
</feature>
<dbReference type="Pfam" id="PF07730">
    <property type="entry name" value="HisKA_3"/>
    <property type="match status" value="1"/>
</dbReference>
<gene>
    <name evidence="13" type="ORF">Pa4123_61140</name>
</gene>
<dbReference type="InterPro" id="IPR055558">
    <property type="entry name" value="DUF7134"/>
</dbReference>
<evidence type="ECO:0000256" key="2">
    <source>
        <dbReference type="ARBA" id="ARBA00012438"/>
    </source>
</evidence>
<feature type="transmembrane region" description="Helical" evidence="9">
    <location>
        <begin position="158"/>
        <end position="175"/>
    </location>
</feature>
<evidence type="ECO:0000256" key="4">
    <source>
        <dbReference type="ARBA" id="ARBA00022679"/>
    </source>
</evidence>
<dbReference type="Pfam" id="PF23539">
    <property type="entry name" value="DUF7134"/>
    <property type="match status" value="1"/>
</dbReference>
<keyword evidence="9" id="KW-0472">Membrane</keyword>
<dbReference type="Proteomes" id="UP001144280">
    <property type="component" value="Unassembled WGS sequence"/>
</dbReference>
<evidence type="ECO:0000259" key="11">
    <source>
        <dbReference type="Pfam" id="PF07730"/>
    </source>
</evidence>
<dbReference type="EC" id="2.7.13.3" evidence="2"/>
<feature type="transmembrane region" description="Helical" evidence="9">
    <location>
        <begin position="89"/>
        <end position="110"/>
    </location>
</feature>
<dbReference type="EMBL" id="BSDI01000037">
    <property type="protein sequence ID" value="GLI00838.1"/>
    <property type="molecule type" value="Genomic_DNA"/>
</dbReference>
<dbReference type="Gene3D" id="3.30.565.10">
    <property type="entry name" value="Histidine kinase-like ATPase, C-terminal domain"/>
    <property type="match status" value="1"/>
</dbReference>
<dbReference type="InterPro" id="IPR011712">
    <property type="entry name" value="Sig_transdc_His_kin_sub3_dim/P"/>
</dbReference>
<feature type="domain" description="DUF7134" evidence="12">
    <location>
        <begin position="25"/>
        <end position="177"/>
    </location>
</feature>
<keyword evidence="9" id="KW-1133">Transmembrane helix</keyword>
<feature type="transmembrane region" description="Helical" evidence="9">
    <location>
        <begin position="64"/>
        <end position="82"/>
    </location>
</feature>
<dbReference type="RefSeq" id="WP_281901418.1">
    <property type="nucleotide sequence ID" value="NZ_BSDI01000037.1"/>
</dbReference>
<evidence type="ECO:0000256" key="5">
    <source>
        <dbReference type="ARBA" id="ARBA00022741"/>
    </source>
</evidence>
<evidence type="ECO:0000256" key="9">
    <source>
        <dbReference type="SAM" id="Phobius"/>
    </source>
</evidence>
<dbReference type="Gene3D" id="1.20.5.1930">
    <property type="match status" value="1"/>
</dbReference>
<evidence type="ECO:0000256" key="1">
    <source>
        <dbReference type="ARBA" id="ARBA00000085"/>
    </source>
</evidence>
<keyword evidence="6 13" id="KW-0418">Kinase</keyword>
<proteinExistence type="predicted"/>
<feature type="domain" description="Histidine kinase/HSP90-like ATPase" evidence="10">
    <location>
        <begin position="317"/>
        <end position="405"/>
    </location>
</feature>
<evidence type="ECO:0000256" key="7">
    <source>
        <dbReference type="ARBA" id="ARBA00022840"/>
    </source>
</evidence>
<dbReference type="SUPFAM" id="SSF55874">
    <property type="entry name" value="ATPase domain of HSP90 chaperone/DNA topoisomerase II/histidine kinase"/>
    <property type="match status" value="1"/>
</dbReference>
<sequence>MSANLVPTQDRLLSARRRLAEADKHRPWVLDVAVMAGVLLLGLGDLGSDHPDGPFGEAAAGTDLPTVLVVLLVVGLVLPLWWRRRAPTVAFAVVAAVVLVTWSLGVWLDAGASMLVALYSLARYGPLRALGWAVAASVVEVTAAAFFLLPVSRPVPGVFLLLGTTAAAVAIGLAVRTHTAYLAAVEDRAARLEVERDQRVRLTAAAERARVAREMHDIIGHNLAVMVGLADGGAVLAASRGEQAAEPLRAIGETGRQALAELRRLLGVLRDEPRDAELNPQPVLADIDTLLRRVRTAGLNVTYQTTGDLNSVGRGAQLTVYRIVQEALTNTLKHAGAAAAAEVSVAVDGDDVRVRVTDTGSERRPSEPDELRHGLVGIRERAGLYDGEVSIGPRPGGGWLVDVVLHTRATDPGQGHA</sequence>
<protein>
    <recommendedName>
        <fullName evidence="2">histidine kinase</fullName>
        <ecNumber evidence="2">2.7.13.3</ecNumber>
    </recommendedName>
</protein>
<evidence type="ECO:0000259" key="12">
    <source>
        <dbReference type="Pfam" id="PF23539"/>
    </source>
</evidence>
<keyword evidence="3" id="KW-0597">Phosphoprotein</keyword>
<evidence type="ECO:0000256" key="8">
    <source>
        <dbReference type="ARBA" id="ARBA00023012"/>
    </source>
</evidence>
<keyword evidence="7" id="KW-0067">ATP-binding</keyword>
<dbReference type="PANTHER" id="PTHR24421">
    <property type="entry name" value="NITRATE/NITRITE SENSOR PROTEIN NARX-RELATED"/>
    <property type="match status" value="1"/>
</dbReference>
<reference evidence="13" key="1">
    <citation type="submission" date="2022-12" db="EMBL/GenBank/DDBJ databases">
        <title>New Phytohabitans aurantiacus sp. RD004123 nov., an actinomycete isolated from soil.</title>
        <authorList>
            <person name="Triningsih D.W."/>
            <person name="Harunari E."/>
            <person name="Igarashi Y."/>
        </authorList>
    </citation>
    <scope>NUCLEOTIDE SEQUENCE</scope>
    <source>
        <strain evidence="13">RD004123</strain>
    </source>
</reference>
<organism evidence="13 14">
    <name type="scientific">Phytohabitans aurantiacus</name>
    <dbReference type="NCBI Taxonomy" id="3016789"/>
    <lineage>
        <taxon>Bacteria</taxon>
        <taxon>Bacillati</taxon>
        <taxon>Actinomycetota</taxon>
        <taxon>Actinomycetes</taxon>
        <taxon>Micromonosporales</taxon>
        <taxon>Micromonosporaceae</taxon>
    </lineage>
</organism>
<accession>A0ABQ5R3F4</accession>
<dbReference type="InterPro" id="IPR050482">
    <property type="entry name" value="Sensor_HK_TwoCompSys"/>
</dbReference>
<evidence type="ECO:0000259" key="10">
    <source>
        <dbReference type="Pfam" id="PF02518"/>
    </source>
</evidence>
<dbReference type="PANTHER" id="PTHR24421:SF10">
    <property type="entry name" value="NITRATE_NITRITE SENSOR PROTEIN NARQ"/>
    <property type="match status" value="1"/>
</dbReference>
<dbReference type="InterPro" id="IPR036890">
    <property type="entry name" value="HATPase_C_sf"/>
</dbReference>
<comment type="catalytic activity">
    <reaction evidence="1">
        <text>ATP + protein L-histidine = ADP + protein N-phospho-L-histidine.</text>
        <dbReference type="EC" id="2.7.13.3"/>
    </reaction>
</comment>
<dbReference type="InterPro" id="IPR003594">
    <property type="entry name" value="HATPase_dom"/>
</dbReference>
<keyword evidence="4" id="KW-0808">Transferase</keyword>
<comment type="caution">
    <text evidence="13">The sequence shown here is derived from an EMBL/GenBank/DDBJ whole genome shotgun (WGS) entry which is preliminary data.</text>
</comment>
<dbReference type="GO" id="GO:0016301">
    <property type="term" value="F:kinase activity"/>
    <property type="evidence" value="ECO:0007669"/>
    <property type="project" value="UniProtKB-KW"/>
</dbReference>
<keyword evidence="14" id="KW-1185">Reference proteome</keyword>
<dbReference type="CDD" id="cd16917">
    <property type="entry name" value="HATPase_UhpB-NarQ-NarX-like"/>
    <property type="match status" value="1"/>
</dbReference>
<keyword evidence="8" id="KW-0902">Two-component regulatory system</keyword>
<keyword evidence="5" id="KW-0547">Nucleotide-binding</keyword>
<evidence type="ECO:0000313" key="13">
    <source>
        <dbReference type="EMBL" id="GLI00838.1"/>
    </source>
</evidence>
<evidence type="ECO:0000256" key="3">
    <source>
        <dbReference type="ARBA" id="ARBA00022553"/>
    </source>
</evidence>
<dbReference type="Pfam" id="PF02518">
    <property type="entry name" value="HATPase_c"/>
    <property type="match status" value="1"/>
</dbReference>